<accession>A0A839HLP0</accession>
<sequence>MPLTDQRLTAQRRMVREDFNDELWKNCGGQQQRQVCVKATRAFRGRRGVGHDSRPTAK</sequence>
<name>A0A839HLP0_9GAMM</name>
<evidence type="ECO:0000313" key="2">
    <source>
        <dbReference type="Proteomes" id="UP000548632"/>
    </source>
</evidence>
<protein>
    <submittedName>
        <fullName evidence="1">Uncharacterized protein</fullName>
    </submittedName>
</protein>
<proteinExistence type="predicted"/>
<dbReference type="AlphaFoldDB" id="A0A839HLP0"/>
<evidence type="ECO:0000313" key="1">
    <source>
        <dbReference type="EMBL" id="MBB1126552.1"/>
    </source>
</evidence>
<gene>
    <name evidence="1" type="ORF">HUK38_09965</name>
</gene>
<keyword evidence="2" id="KW-1185">Reference proteome</keyword>
<comment type="caution">
    <text evidence="1">The sequence shown here is derived from an EMBL/GenBank/DDBJ whole genome shotgun (WGS) entry which is preliminary data.</text>
</comment>
<dbReference type="RefSeq" id="WP_182584182.1">
    <property type="nucleotide sequence ID" value="NZ_JABVCQ010000021.1"/>
</dbReference>
<organism evidence="1 2">
    <name type="scientific">Thiospirillum jenense</name>
    <dbReference type="NCBI Taxonomy" id="1653858"/>
    <lineage>
        <taxon>Bacteria</taxon>
        <taxon>Pseudomonadati</taxon>
        <taxon>Pseudomonadota</taxon>
        <taxon>Gammaproteobacteria</taxon>
        <taxon>Chromatiales</taxon>
        <taxon>Chromatiaceae</taxon>
        <taxon>Thiospirillum</taxon>
    </lineage>
</organism>
<dbReference type="Proteomes" id="UP000548632">
    <property type="component" value="Unassembled WGS sequence"/>
</dbReference>
<dbReference type="EMBL" id="JABVCQ010000021">
    <property type="protein sequence ID" value="MBB1126552.1"/>
    <property type="molecule type" value="Genomic_DNA"/>
</dbReference>
<reference evidence="1 2" key="1">
    <citation type="journal article" date="2020" name="Arch. Microbiol.">
        <title>The genome sequence of the giant phototrophic gammaproteobacterium Thiospirillum jenense gives insight into its physiological properties and phylogenetic relationships.</title>
        <authorList>
            <person name="Imhoff J.F."/>
            <person name="Meyer T.E."/>
            <person name="Kyndt J.A."/>
        </authorList>
    </citation>
    <scope>NUCLEOTIDE SEQUENCE [LARGE SCALE GENOMIC DNA]</scope>
    <source>
        <strain evidence="1 2">DSM 216</strain>
    </source>
</reference>